<dbReference type="EC" id="1.1.1.1" evidence="6"/>
<feature type="domain" description="Alcohol dehydrogenase iron-type/glycerol dehydrogenase GldA" evidence="4">
    <location>
        <begin position="14"/>
        <end position="180"/>
    </location>
</feature>
<comment type="similarity">
    <text evidence="1">Belongs to the iron-containing alcohol dehydrogenase family.</text>
</comment>
<evidence type="ECO:0000256" key="3">
    <source>
        <dbReference type="ARBA" id="ARBA00023027"/>
    </source>
</evidence>
<name>A0A9X9T8I0_METOG</name>
<dbReference type="GeneID" id="76835901"/>
<dbReference type="Pfam" id="PF25137">
    <property type="entry name" value="ADH_Fe_C"/>
    <property type="match status" value="1"/>
</dbReference>
<organism evidence="6 7">
    <name type="scientific">Methanogenium organophilum</name>
    <dbReference type="NCBI Taxonomy" id="2199"/>
    <lineage>
        <taxon>Archaea</taxon>
        <taxon>Methanobacteriati</taxon>
        <taxon>Methanobacteriota</taxon>
        <taxon>Stenosarchaea group</taxon>
        <taxon>Methanomicrobia</taxon>
        <taxon>Methanomicrobiales</taxon>
        <taxon>Methanomicrobiaceae</taxon>
        <taxon>Methanogenium</taxon>
    </lineage>
</organism>
<dbReference type="FunFam" id="3.40.50.1970:FF:000003">
    <property type="entry name" value="Alcohol dehydrogenase, iron-containing"/>
    <property type="match status" value="1"/>
</dbReference>
<proteinExistence type="inferred from homology"/>
<dbReference type="Proteomes" id="UP001163096">
    <property type="component" value="Chromosome"/>
</dbReference>
<sequence>MEIVREHRKYVIPEIITGDNSRIFAGRYTKNFHADNILIATDENLFCQNWMREILQSLDETGTEYVIFSEIEENPRDYNVMAGADTYLCEECTGILAIGGGSVLDCAKGIGIIAANGGTITDYIGVDLVRNPMPPLICVPTTAGSGADVSQYAVICNTKQKTKNLIISKSLVPDVSLIDTIPLMTQPDDVTIHSGIDTFTHALEAYVSNGSSHFSDMLAIESIKVTAGLFPFSRDDADNADYRFQSLMASMYAGISFSNAGLGLIHAMSHAIGAFFDLPHGLASSIAMRSVIQYNYSSSPRKYRKIADILGISAGISDDKEVVTAMVDKISWMSEMTDNVLMLSEYGATEDDIPYLVAHTAVDPCIATNPRIPDSDDLFHLFAGVL</sequence>
<dbReference type="GO" id="GO:0046872">
    <property type="term" value="F:metal ion binding"/>
    <property type="evidence" value="ECO:0007669"/>
    <property type="project" value="InterPro"/>
</dbReference>
<gene>
    <name evidence="6" type="ORF">OU421_12325</name>
</gene>
<feature type="domain" description="Fe-containing alcohol dehydrogenase-like C-terminal" evidence="5">
    <location>
        <begin position="191"/>
        <end position="383"/>
    </location>
</feature>
<accession>A0A9X9T8I0</accession>
<evidence type="ECO:0000313" key="6">
    <source>
        <dbReference type="EMBL" id="WAI01182.1"/>
    </source>
</evidence>
<dbReference type="RefSeq" id="WP_268186401.1">
    <property type="nucleotide sequence ID" value="NZ_CP113361.1"/>
</dbReference>
<dbReference type="PANTHER" id="PTHR11496:SF102">
    <property type="entry name" value="ALCOHOL DEHYDROGENASE 4"/>
    <property type="match status" value="1"/>
</dbReference>
<keyword evidence="2 6" id="KW-0560">Oxidoreductase</keyword>
<evidence type="ECO:0000256" key="1">
    <source>
        <dbReference type="ARBA" id="ARBA00007358"/>
    </source>
</evidence>
<evidence type="ECO:0000313" key="7">
    <source>
        <dbReference type="Proteomes" id="UP001163096"/>
    </source>
</evidence>
<dbReference type="InterPro" id="IPR018211">
    <property type="entry name" value="ADH_Fe_CS"/>
</dbReference>
<dbReference type="InterPro" id="IPR039697">
    <property type="entry name" value="Alcohol_dehydrogenase_Fe"/>
</dbReference>
<dbReference type="EMBL" id="CP113361">
    <property type="protein sequence ID" value="WAI01182.1"/>
    <property type="molecule type" value="Genomic_DNA"/>
</dbReference>
<dbReference type="KEGG" id="mou:OU421_12325"/>
<dbReference type="Gene3D" id="1.20.1090.10">
    <property type="entry name" value="Dehydroquinate synthase-like - alpha domain"/>
    <property type="match status" value="1"/>
</dbReference>
<keyword evidence="7" id="KW-1185">Reference proteome</keyword>
<dbReference type="Pfam" id="PF00465">
    <property type="entry name" value="Fe-ADH"/>
    <property type="match status" value="1"/>
</dbReference>
<dbReference type="PROSITE" id="PS00913">
    <property type="entry name" value="ADH_IRON_1"/>
    <property type="match status" value="1"/>
</dbReference>
<dbReference type="InterPro" id="IPR001670">
    <property type="entry name" value="ADH_Fe/GldA"/>
</dbReference>
<dbReference type="AlphaFoldDB" id="A0A9X9T8I0"/>
<reference evidence="6" key="1">
    <citation type="submission" date="2022-11" db="EMBL/GenBank/DDBJ databases">
        <title>Complete genome sequence of Methanogenium organophilum DSM 3596.</title>
        <authorList>
            <person name="Chen S.-C."/>
            <person name="Lai S.-J."/>
            <person name="You Y.-T."/>
        </authorList>
    </citation>
    <scope>NUCLEOTIDE SEQUENCE</scope>
    <source>
        <strain evidence="6">DSM 3596</strain>
    </source>
</reference>
<dbReference type="Gene3D" id="3.40.50.1970">
    <property type="match status" value="1"/>
</dbReference>
<dbReference type="SUPFAM" id="SSF56796">
    <property type="entry name" value="Dehydroquinate synthase-like"/>
    <property type="match status" value="1"/>
</dbReference>
<evidence type="ECO:0000256" key="2">
    <source>
        <dbReference type="ARBA" id="ARBA00023002"/>
    </source>
</evidence>
<dbReference type="PROSITE" id="PS00060">
    <property type="entry name" value="ADH_IRON_2"/>
    <property type="match status" value="1"/>
</dbReference>
<dbReference type="GO" id="GO:0004022">
    <property type="term" value="F:alcohol dehydrogenase (NAD+) activity"/>
    <property type="evidence" value="ECO:0007669"/>
    <property type="project" value="UniProtKB-EC"/>
</dbReference>
<dbReference type="InterPro" id="IPR056798">
    <property type="entry name" value="ADH_Fe_C"/>
</dbReference>
<evidence type="ECO:0000259" key="4">
    <source>
        <dbReference type="Pfam" id="PF00465"/>
    </source>
</evidence>
<dbReference type="PANTHER" id="PTHR11496">
    <property type="entry name" value="ALCOHOL DEHYDROGENASE"/>
    <property type="match status" value="1"/>
</dbReference>
<protein>
    <submittedName>
        <fullName evidence="6">Iron-containing alcohol dehydrogenase</fullName>
        <ecNumber evidence="6">1.1.1.1</ecNumber>
    </submittedName>
</protein>
<keyword evidence="3" id="KW-0520">NAD</keyword>
<evidence type="ECO:0000259" key="5">
    <source>
        <dbReference type="Pfam" id="PF25137"/>
    </source>
</evidence>